<keyword evidence="1" id="KW-0812">Transmembrane</keyword>
<keyword evidence="2" id="KW-1185">Reference proteome</keyword>
<organism evidence="2 3">
    <name type="scientific">Macrostomum lignano</name>
    <dbReference type="NCBI Taxonomy" id="282301"/>
    <lineage>
        <taxon>Eukaryota</taxon>
        <taxon>Metazoa</taxon>
        <taxon>Spiralia</taxon>
        <taxon>Lophotrochozoa</taxon>
        <taxon>Platyhelminthes</taxon>
        <taxon>Rhabditophora</taxon>
        <taxon>Macrostomorpha</taxon>
        <taxon>Macrostomida</taxon>
        <taxon>Macrostomidae</taxon>
        <taxon>Macrostomum</taxon>
    </lineage>
</organism>
<evidence type="ECO:0000313" key="2">
    <source>
        <dbReference type="Proteomes" id="UP000095280"/>
    </source>
</evidence>
<evidence type="ECO:0000313" key="3">
    <source>
        <dbReference type="WBParaSite" id="snap_masked-unitig_41874-processed-gene-0.1-mRNA-1"/>
    </source>
</evidence>
<sequence>KPSPKTHDIVASQFLTLFLQLQFFWYLRTVVIRLKSSSLHLVVLTRLSHRAAGRADQFRTVSAGAHLFLPCPCPAAGSESAWSPGASERQLDSLSTLRKHIQPVLSKTRPAALGAQKRSETMLLKFVLAIILPTIIIAKADSVPEPIDKSECYNYIRTNPTACNLQWNYFDGSCRCKRCAPYLAQIMRTRTSGRSIKLSRLKRFRILCISDAVVFYNSDRDIYCCCTVHTRHQLSLQHPKAAHRNRWTFLTVGVFLGMACLATVAFADLAIRCDSVLSLRSKQNLAQTVSDWWTVRSNKDRAEQTCPSAAPFPAKLVPAEPTGPNCPCCWVDDAVHNADGKSSQTQRRHSGIDIVADSECRLWKRCWAQLSHTSAPLLAQ</sequence>
<feature type="transmembrane region" description="Helical" evidence="1">
    <location>
        <begin position="6"/>
        <end position="27"/>
    </location>
</feature>
<keyword evidence="1" id="KW-1133">Transmembrane helix</keyword>
<keyword evidence="1" id="KW-0472">Membrane</keyword>
<dbReference type="WBParaSite" id="snap_masked-unitig_41874-processed-gene-0.1-mRNA-1">
    <property type="protein sequence ID" value="snap_masked-unitig_41874-processed-gene-0.1-mRNA-1"/>
    <property type="gene ID" value="snap_masked-unitig_41874-processed-gene-0.1"/>
</dbReference>
<reference evidence="3" key="1">
    <citation type="submission" date="2016-11" db="UniProtKB">
        <authorList>
            <consortium name="WormBaseParasite"/>
        </authorList>
    </citation>
    <scope>IDENTIFICATION</scope>
</reference>
<dbReference type="AlphaFoldDB" id="A0A1I8JQ44"/>
<evidence type="ECO:0000256" key="1">
    <source>
        <dbReference type="SAM" id="Phobius"/>
    </source>
</evidence>
<proteinExistence type="predicted"/>
<accession>A0A1I8JQ44</accession>
<dbReference type="Proteomes" id="UP000095280">
    <property type="component" value="Unplaced"/>
</dbReference>
<feature type="transmembrane region" description="Helical" evidence="1">
    <location>
        <begin position="247"/>
        <end position="271"/>
    </location>
</feature>
<name>A0A1I8JQ44_9PLAT</name>
<protein>
    <submittedName>
        <fullName evidence="3">Transmembrane protein</fullName>
    </submittedName>
</protein>